<dbReference type="InterPro" id="IPR001433">
    <property type="entry name" value="OxRdtase_FAD/NAD-bd"/>
</dbReference>
<comment type="caution">
    <text evidence="3">The sequence shown here is derived from an EMBL/GenBank/DDBJ whole genome shotgun (WGS) entry which is preliminary data.</text>
</comment>
<dbReference type="InterPro" id="IPR008333">
    <property type="entry name" value="Cbr1-like_FAD-bd_dom"/>
</dbReference>
<feature type="domain" description="2Fe-2S ferredoxin-type" evidence="1">
    <location>
        <begin position="280"/>
        <end position="364"/>
    </location>
</feature>
<dbReference type="InterPro" id="IPR012675">
    <property type="entry name" value="Beta-grasp_dom_sf"/>
</dbReference>
<dbReference type="OrthoDB" id="9796486at2"/>
<keyword evidence="4" id="KW-1185">Reference proteome</keyword>
<dbReference type="InterPro" id="IPR001041">
    <property type="entry name" value="2Fe-2S_ferredoxin-type"/>
</dbReference>
<dbReference type="InterPro" id="IPR050415">
    <property type="entry name" value="MRET"/>
</dbReference>
<sequence length="364" mass="39836">MPSFVFSPAGWLQPLRLLVAHGWLREAGVDAWLGALRADWRLNRTFARVHSLRWVAADMLALRLKANRNWPGARPGQAVLVYGERDGVRLARCYSLTVVRGRVLELAIKRQPGGRFADKLIDTLLPGDVLELGAPSGELEWPRDADSGVLLLAAGSGITALYGLLREALAKGCKQPVWLLHSVRRREQRAFVPELQALMARHPNLRVQWLITGEPAGEGELHGRLGAEHLRDLPAHSLLACGPHGFVQGALSLWSAEPRAGTAQWEAFSPPPAQVAGAGQAVRLEFARSGLRAEGDDQRSLLEQAEARGLKPKHGCRQGICTECTCQLLEGRVRDLRSGRETSEPGQPIRICVSAPLSDVRIDL</sequence>
<evidence type="ECO:0000259" key="2">
    <source>
        <dbReference type="PROSITE" id="PS51384"/>
    </source>
</evidence>
<dbReference type="SUPFAM" id="SSF52343">
    <property type="entry name" value="Ferredoxin reductase-like, C-terminal NADP-linked domain"/>
    <property type="match status" value="1"/>
</dbReference>
<dbReference type="Gene3D" id="2.40.30.10">
    <property type="entry name" value="Translation factors"/>
    <property type="match status" value="1"/>
</dbReference>
<reference evidence="3 4" key="1">
    <citation type="submission" date="2014-11" db="EMBL/GenBank/DDBJ databases">
        <title>Genome sequence of Pseudomonas tuomuerensis JCM 14085.</title>
        <authorList>
            <person name="Shin S.-K."/>
            <person name="Yi H."/>
        </authorList>
    </citation>
    <scope>NUCLEOTIDE SEQUENCE [LARGE SCALE GENOMIC DNA]</scope>
    <source>
        <strain evidence="3 4">JCM 14085</strain>
    </source>
</reference>
<dbReference type="SUPFAM" id="SSF63380">
    <property type="entry name" value="Riboflavin synthase domain-like"/>
    <property type="match status" value="1"/>
</dbReference>
<dbReference type="Proteomes" id="UP000030980">
    <property type="component" value="Unassembled WGS sequence"/>
</dbReference>
<dbReference type="GO" id="GO:0051536">
    <property type="term" value="F:iron-sulfur cluster binding"/>
    <property type="evidence" value="ECO:0007669"/>
    <property type="project" value="InterPro"/>
</dbReference>
<evidence type="ECO:0000313" key="4">
    <source>
        <dbReference type="Proteomes" id="UP000030980"/>
    </source>
</evidence>
<dbReference type="SUPFAM" id="SSF54292">
    <property type="entry name" value="2Fe-2S ferredoxin-like"/>
    <property type="match status" value="1"/>
</dbReference>
<dbReference type="RefSeq" id="WP_027589902.1">
    <property type="nucleotide sequence ID" value="NZ_FMUP01000002.1"/>
</dbReference>
<dbReference type="Gene3D" id="3.10.20.30">
    <property type="match status" value="1"/>
</dbReference>
<dbReference type="GO" id="GO:0016491">
    <property type="term" value="F:oxidoreductase activity"/>
    <property type="evidence" value="ECO:0007669"/>
    <property type="project" value="InterPro"/>
</dbReference>
<protein>
    <submittedName>
        <fullName evidence="3">Ferredoxin</fullName>
    </submittedName>
</protein>
<dbReference type="InterPro" id="IPR017938">
    <property type="entry name" value="Riboflavin_synthase-like_b-brl"/>
</dbReference>
<gene>
    <name evidence="3" type="ORF">PT85_09985</name>
</gene>
<dbReference type="PANTHER" id="PTHR47354:SF3">
    <property type="entry name" value="OXIDOREDUCTASE-RELATED"/>
    <property type="match status" value="1"/>
</dbReference>
<dbReference type="Pfam" id="PF00175">
    <property type="entry name" value="NAD_binding_1"/>
    <property type="match status" value="1"/>
</dbReference>
<dbReference type="InterPro" id="IPR017927">
    <property type="entry name" value="FAD-bd_FR_type"/>
</dbReference>
<dbReference type="InterPro" id="IPR036010">
    <property type="entry name" value="2Fe-2S_ferredoxin-like_sf"/>
</dbReference>
<dbReference type="PROSITE" id="PS51085">
    <property type="entry name" value="2FE2S_FER_2"/>
    <property type="match status" value="1"/>
</dbReference>
<dbReference type="Pfam" id="PF00970">
    <property type="entry name" value="FAD_binding_6"/>
    <property type="match status" value="1"/>
</dbReference>
<dbReference type="EMBL" id="JTAK01000004">
    <property type="protein sequence ID" value="KHO64527.1"/>
    <property type="molecule type" value="Genomic_DNA"/>
</dbReference>
<dbReference type="InterPro" id="IPR039261">
    <property type="entry name" value="FNR_nucleotide-bd"/>
</dbReference>
<dbReference type="Pfam" id="PF00111">
    <property type="entry name" value="Fer2"/>
    <property type="match status" value="1"/>
</dbReference>
<name>A0A0B3BYS7_9PSED</name>
<dbReference type="PRINTS" id="PR00406">
    <property type="entry name" value="CYTB5RDTASE"/>
</dbReference>
<dbReference type="AlphaFoldDB" id="A0A0B3BYS7"/>
<organism evidence="3 4">
    <name type="scientific">Pseudomonas flexibilis</name>
    <dbReference type="NCBI Taxonomy" id="706570"/>
    <lineage>
        <taxon>Bacteria</taxon>
        <taxon>Pseudomonadati</taxon>
        <taxon>Pseudomonadota</taxon>
        <taxon>Gammaproteobacteria</taxon>
        <taxon>Pseudomonadales</taxon>
        <taxon>Pseudomonadaceae</taxon>
        <taxon>Pseudomonas</taxon>
    </lineage>
</organism>
<dbReference type="STRING" id="706570.PT85_09985"/>
<evidence type="ECO:0000313" key="3">
    <source>
        <dbReference type="EMBL" id="KHO64527.1"/>
    </source>
</evidence>
<proteinExistence type="predicted"/>
<feature type="domain" description="FAD-binding FR-type" evidence="2">
    <location>
        <begin position="42"/>
        <end position="142"/>
    </location>
</feature>
<dbReference type="PROSITE" id="PS51384">
    <property type="entry name" value="FAD_FR"/>
    <property type="match status" value="1"/>
</dbReference>
<accession>A0A0B3BYS7</accession>
<dbReference type="CDD" id="cd00207">
    <property type="entry name" value="fer2"/>
    <property type="match status" value="1"/>
</dbReference>
<dbReference type="PANTHER" id="PTHR47354">
    <property type="entry name" value="NADH OXIDOREDUCTASE HCR"/>
    <property type="match status" value="1"/>
</dbReference>
<dbReference type="Gene3D" id="3.40.50.80">
    <property type="entry name" value="Nucleotide-binding domain of ferredoxin-NADP reductase (FNR) module"/>
    <property type="match status" value="1"/>
</dbReference>
<evidence type="ECO:0000259" key="1">
    <source>
        <dbReference type="PROSITE" id="PS51085"/>
    </source>
</evidence>